<name>A0A3B1A490_9ZZZZ</name>
<evidence type="ECO:0008006" key="2">
    <source>
        <dbReference type="Google" id="ProtNLM"/>
    </source>
</evidence>
<accession>A0A3B1A490</accession>
<dbReference type="AlphaFoldDB" id="A0A3B1A490"/>
<reference evidence="1" key="1">
    <citation type="submission" date="2018-06" db="EMBL/GenBank/DDBJ databases">
        <authorList>
            <person name="Zhirakovskaya E."/>
        </authorList>
    </citation>
    <scope>NUCLEOTIDE SEQUENCE</scope>
</reference>
<proteinExistence type="predicted"/>
<protein>
    <recommendedName>
        <fullName evidence="2">DUF3135 domain-containing protein</fullName>
    </recommendedName>
</protein>
<evidence type="ECO:0000313" key="1">
    <source>
        <dbReference type="EMBL" id="VAW94933.1"/>
    </source>
</evidence>
<dbReference type="EMBL" id="UOFS01000019">
    <property type="protein sequence ID" value="VAW94933.1"/>
    <property type="molecule type" value="Genomic_DNA"/>
</dbReference>
<gene>
    <name evidence="1" type="ORF">MNBD_GAMMA22-1701</name>
</gene>
<organism evidence="1">
    <name type="scientific">hydrothermal vent metagenome</name>
    <dbReference type="NCBI Taxonomy" id="652676"/>
    <lineage>
        <taxon>unclassified sequences</taxon>
        <taxon>metagenomes</taxon>
        <taxon>ecological metagenomes</taxon>
    </lineage>
</organism>
<sequence>MDSYKKRITEIDREFDFDKMMSLAQNNPEGFEKLRQELINNFIKSLPEENRHRMECLQWRIDQTRKQSKTPLAACMALTEMMWESFEQLNALFLEMNGAESSVKITTPLPTADILPFKTA</sequence>
<dbReference type="Pfam" id="PF11333">
    <property type="entry name" value="DUF3135"/>
    <property type="match status" value="1"/>
</dbReference>
<dbReference type="InterPro" id="IPR021482">
    <property type="entry name" value="DUF3135"/>
</dbReference>